<name>A0A0F9CBP7_9ZZZZ</name>
<proteinExistence type="predicted"/>
<evidence type="ECO:0000313" key="2">
    <source>
        <dbReference type="EMBL" id="KKL46499.1"/>
    </source>
</evidence>
<gene>
    <name evidence="2" type="ORF">LCGC14_2344960</name>
</gene>
<comment type="caution">
    <text evidence="2">The sequence shown here is derived from an EMBL/GenBank/DDBJ whole genome shotgun (WGS) entry which is preliminary data.</text>
</comment>
<protein>
    <recommendedName>
        <fullName evidence="1">Peptidase M28 domain-containing protein</fullName>
    </recommendedName>
</protein>
<organism evidence="2">
    <name type="scientific">marine sediment metagenome</name>
    <dbReference type="NCBI Taxonomy" id="412755"/>
    <lineage>
        <taxon>unclassified sequences</taxon>
        <taxon>metagenomes</taxon>
        <taxon>ecological metagenomes</taxon>
    </lineage>
</organism>
<feature type="non-terminal residue" evidence="2">
    <location>
        <position position="412"/>
    </location>
</feature>
<dbReference type="Pfam" id="PF04389">
    <property type="entry name" value="Peptidase_M28"/>
    <property type="match status" value="1"/>
</dbReference>
<dbReference type="SUPFAM" id="SSF53187">
    <property type="entry name" value="Zn-dependent exopeptidases"/>
    <property type="match status" value="1"/>
</dbReference>
<sequence>MLRKLIETINGAYQLQRHRELLDAVWRQEVWFDAPHQLASAQLARDLLAEAGLSGARLASYPCDGKTRFQDWIMRMAWDCPRAKLSFIDGEVLADREQIPASTVFWSGPLASADAPAVGEVVDGDAIETITPEAVNGKYVLTGKYTIEMKNRLIGMQPLAVVSDFIGENDAYTDDTVRWCNGWSEGPGGWYFHAGDQIMTGFNISPAKGRILRERLAAKPGLKLAGFCESRVYEGQGQNVTALLEGTDPSREVWIYGHACEQGAHDNTSGVVVQIETLRLLQELIEAGKLPRPRHSIRMITTEECIGMVAFATLNDDARRRALVGMNIDGAGDPGTEASPFILSYGPMSNPTISWAVVALIAERVKAIAGNAWHWGVKRFVNNADDAIADPHCNVPGQWLGKGGHSLGYHSS</sequence>
<dbReference type="Gene3D" id="3.40.630.10">
    <property type="entry name" value="Zn peptidases"/>
    <property type="match status" value="1"/>
</dbReference>
<dbReference type="EMBL" id="LAZR01034007">
    <property type="protein sequence ID" value="KKL46499.1"/>
    <property type="molecule type" value="Genomic_DNA"/>
</dbReference>
<feature type="domain" description="Peptidase M28" evidence="1">
    <location>
        <begin position="239"/>
        <end position="410"/>
    </location>
</feature>
<reference evidence="2" key="1">
    <citation type="journal article" date="2015" name="Nature">
        <title>Complex archaea that bridge the gap between prokaryotes and eukaryotes.</title>
        <authorList>
            <person name="Spang A."/>
            <person name="Saw J.H."/>
            <person name="Jorgensen S.L."/>
            <person name="Zaremba-Niedzwiedzka K."/>
            <person name="Martijn J."/>
            <person name="Lind A.E."/>
            <person name="van Eijk R."/>
            <person name="Schleper C."/>
            <person name="Guy L."/>
            <person name="Ettema T.J."/>
        </authorList>
    </citation>
    <scope>NUCLEOTIDE SEQUENCE</scope>
</reference>
<evidence type="ECO:0000259" key="1">
    <source>
        <dbReference type="Pfam" id="PF04389"/>
    </source>
</evidence>
<accession>A0A0F9CBP7</accession>
<dbReference type="AlphaFoldDB" id="A0A0F9CBP7"/>
<dbReference type="InterPro" id="IPR007484">
    <property type="entry name" value="Peptidase_M28"/>
</dbReference>